<feature type="repeat" description="ANK" evidence="3">
    <location>
        <begin position="23"/>
        <end position="55"/>
    </location>
</feature>
<feature type="repeat" description="ANK" evidence="3">
    <location>
        <begin position="92"/>
        <end position="124"/>
    </location>
</feature>
<evidence type="ECO:0000256" key="1">
    <source>
        <dbReference type="ARBA" id="ARBA00022737"/>
    </source>
</evidence>
<feature type="region of interest" description="Disordered" evidence="4">
    <location>
        <begin position="1"/>
        <end position="20"/>
    </location>
</feature>
<evidence type="ECO:0000256" key="4">
    <source>
        <dbReference type="SAM" id="MobiDB-lite"/>
    </source>
</evidence>
<evidence type="ECO:0000256" key="2">
    <source>
        <dbReference type="ARBA" id="ARBA00023043"/>
    </source>
</evidence>
<dbReference type="PANTHER" id="PTHR24171:SF9">
    <property type="entry name" value="ANKYRIN REPEAT DOMAIN-CONTAINING PROTEIN 39"/>
    <property type="match status" value="1"/>
</dbReference>
<feature type="non-terminal residue" evidence="5">
    <location>
        <position position="218"/>
    </location>
</feature>
<protein>
    <submittedName>
        <fullName evidence="5">Unkown protein</fullName>
    </submittedName>
</protein>
<dbReference type="AlphaFoldDB" id="R4WL41"/>
<evidence type="ECO:0000313" key="5">
    <source>
        <dbReference type="EMBL" id="BAN21565.1"/>
    </source>
</evidence>
<evidence type="ECO:0000256" key="3">
    <source>
        <dbReference type="PROSITE-ProRule" id="PRU00023"/>
    </source>
</evidence>
<dbReference type="SUPFAM" id="SSF48403">
    <property type="entry name" value="Ankyrin repeat"/>
    <property type="match status" value="1"/>
</dbReference>
<dbReference type="InterPro" id="IPR036770">
    <property type="entry name" value="Ankyrin_rpt-contain_sf"/>
</dbReference>
<accession>R4WL41</accession>
<dbReference type="Pfam" id="PF13637">
    <property type="entry name" value="Ank_4"/>
    <property type="match status" value="1"/>
</dbReference>
<proteinExistence type="evidence at transcript level"/>
<dbReference type="PROSITE" id="PS50297">
    <property type="entry name" value="ANK_REP_REGION"/>
    <property type="match status" value="2"/>
</dbReference>
<reference evidence="5" key="1">
    <citation type="journal article" date="2013" name="PLoS ONE">
        <title>Gene expression in gut symbiotic organ of stinkbug affected by extracellular bacterial symbiont.</title>
        <authorList>
            <person name="Futahashi R."/>
            <person name="Tanaka K."/>
            <person name="Tanahashi M."/>
            <person name="Nikoh N."/>
            <person name="Kikuchi Y."/>
            <person name="Lee B.L."/>
            <person name="Fukatsu T."/>
        </authorList>
    </citation>
    <scope>NUCLEOTIDE SEQUENCE</scope>
    <source>
        <tissue evidence="5">Midgut</tissue>
    </source>
</reference>
<keyword evidence="2 3" id="KW-0040">ANK repeat</keyword>
<dbReference type="InterPro" id="IPR002110">
    <property type="entry name" value="Ankyrin_rpt"/>
</dbReference>
<organism evidence="5">
    <name type="scientific">Riptortus pedestris</name>
    <name type="common">Bean bug</name>
    <dbReference type="NCBI Taxonomy" id="329032"/>
    <lineage>
        <taxon>Eukaryota</taxon>
        <taxon>Metazoa</taxon>
        <taxon>Ecdysozoa</taxon>
        <taxon>Arthropoda</taxon>
        <taxon>Hexapoda</taxon>
        <taxon>Insecta</taxon>
        <taxon>Pterygota</taxon>
        <taxon>Neoptera</taxon>
        <taxon>Paraneoptera</taxon>
        <taxon>Hemiptera</taxon>
        <taxon>Heteroptera</taxon>
        <taxon>Panheteroptera</taxon>
        <taxon>Pentatomomorpha</taxon>
        <taxon>Coreoidea</taxon>
        <taxon>Alydidae</taxon>
        <taxon>Riptortus</taxon>
    </lineage>
</organism>
<sequence>MNENWSIMEMDRDNGSDSDEERANNAELFWAIRKGRLRTVESLMKKGVKVNIIDRNNKDNTPLHYAIERGCKQIAEAFLAQQGTNINHRNSQGNTPLHIACSRCNEELIELLIKNRADVGIKNNDEKTPLDVLRSSPCSNSEDICQVFQKCSTSKIIAKPLSRIRTISEQQREVHNKLETFVKRFVCLCEMLLEAYYERLENQQVKGGKWSSFFKTLT</sequence>
<feature type="repeat" description="ANK" evidence="3">
    <location>
        <begin position="58"/>
        <end position="91"/>
    </location>
</feature>
<keyword evidence="1" id="KW-0677">Repeat</keyword>
<dbReference type="PROSITE" id="PS50088">
    <property type="entry name" value="ANK_REPEAT"/>
    <property type="match status" value="3"/>
</dbReference>
<name>R4WL41_RIPPE</name>
<dbReference type="Gene3D" id="1.25.40.20">
    <property type="entry name" value="Ankyrin repeat-containing domain"/>
    <property type="match status" value="1"/>
</dbReference>
<dbReference type="EMBL" id="AK418370">
    <property type="protein sequence ID" value="BAN21565.1"/>
    <property type="molecule type" value="mRNA"/>
</dbReference>
<dbReference type="SMART" id="SM00248">
    <property type="entry name" value="ANK"/>
    <property type="match status" value="3"/>
</dbReference>
<dbReference type="PANTHER" id="PTHR24171">
    <property type="entry name" value="ANKYRIN REPEAT DOMAIN-CONTAINING PROTEIN 39-RELATED"/>
    <property type="match status" value="1"/>
</dbReference>